<evidence type="ECO:0000256" key="4">
    <source>
        <dbReference type="SAM" id="Phobius"/>
    </source>
</evidence>
<evidence type="ECO:0000313" key="6">
    <source>
        <dbReference type="EMBL" id="PNH09853.1"/>
    </source>
</evidence>
<feature type="repeat" description="ANK" evidence="3">
    <location>
        <begin position="99"/>
        <end position="131"/>
    </location>
</feature>
<feature type="repeat" description="ANK" evidence="3">
    <location>
        <begin position="183"/>
        <end position="217"/>
    </location>
</feature>
<evidence type="ECO:0000256" key="2">
    <source>
        <dbReference type="ARBA" id="ARBA00023043"/>
    </source>
</evidence>
<dbReference type="Gene3D" id="1.25.40.20">
    <property type="entry name" value="Ankyrin repeat-containing domain"/>
    <property type="match status" value="2"/>
</dbReference>
<dbReference type="PANTHER" id="PTHR24198:SF165">
    <property type="entry name" value="ANKYRIN REPEAT-CONTAINING PROTEIN-RELATED"/>
    <property type="match status" value="1"/>
</dbReference>
<dbReference type="EMBL" id="PGGS01000076">
    <property type="protein sequence ID" value="PNH09853.1"/>
    <property type="molecule type" value="Genomic_DNA"/>
</dbReference>
<proteinExistence type="predicted"/>
<dbReference type="Pfam" id="PF00023">
    <property type="entry name" value="Ank"/>
    <property type="match status" value="1"/>
</dbReference>
<dbReference type="InterPro" id="IPR002110">
    <property type="entry name" value="Ankyrin_rpt"/>
</dbReference>
<feature type="transmembrane region" description="Helical" evidence="4">
    <location>
        <begin position="355"/>
        <end position="377"/>
    </location>
</feature>
<feature type="transmembrane region" description="Helical" evidence="4">
    <location>
        <begin position="466"/>
        <end position="486"/>
    </location>
</feature>
<dbReference type="InterPro" id="IPR036770">
    <property type="entry name" value="Ankyrin_rpt-contain_sf"/>
</dbReference>
<dbReference type="Pfam" id="PF12796">
    <property type="entry name" value="Ank_2"/>
    <property type="match status" value="1"/>
</dbReference>
<keyword evidence="2 3" id="KW-0040">ANK repeat</keyword>
<keyword evidence="4" id="KW-0472">Membrane</keyword>
<evidence type="ECO:0000313" key="7">
    <source>
        <dbReference type="Proteomes" id="UP000236333"/>
    </source>
</evidence>
<name>A0A2J8ABK0_9CHLO</name>
<accession>A0A2J8ABK0</accession>
<dbReference type="OrthoDB" id="550145at2759"/>
<dbReference type="AlphaFoldDB" id="A0A2J8ABK0"/>
<evidence type="ECO:0000256" key="1">
    <source>
        <dbReference type="ARBA" id="ARBA00022737"/>
    </source>
</evidence>
<keyword evidence="4" id="KW-0812">Transmembrane</keyword>
<organism evidence="6 7">
    <name type="scientific">Tetrabaena socialis</name>
    <dbReference type="NCBI Taxonomy" id="47790"/>
    <lineage>
        <taxon>Eukaryota</taxon>
        <taxon>Viridiplantae</taxon>
        <taxon>Chlorophyta</taxon>
        <taxon>core chlorophytes</taxon>
        <taxon>Chlorophyceae</taxon>
        <taxon>CS clade</taxon>
        <taxon>Chlamydomonadales</taxon>
        <taxon>Tetrabaenaceae</taxon>
        <taxon>Tetrabaena</taxon>
    </lineage>
</organism>
<keyword evidence="1" id="KW-0677">Repeat</keyword>
<dbReference type="PANTHER" id="PTHR24198">
    <property type="entry name" value="ANKYRIN REPEAT AND PROTEIN KINASE DOMAIN-CONTAINING PROTEIN"/>
    <property type="match status" value="1"/>
</dbReference>
<keyword evidence="4" id="KW-1133">Transmembrane helix</keyword>
<feature type="transmembrane region" description="Helical" evidence="4">
    <location>
        <begin position="437"/>
        <end position="460"/>
    </location>
</feature>
<dbReference type="SUPFAM" id="SSF48403">
    <property type="entry name" value="Ankyrin repeat"/>
    <property type="match status" value="1"/>
</dbReference>
<dbReference type="SMART" id="SM00248">
    <property type="entry name" value="ANK"/>
    <property type="match status" value="6"/>
</dbReference>
<dbReference type="Proteomes" id="UP000236333">
    <property type="component" value="Unassembled WGS sequence"/>
</dbReference>
<gene>
    <name evidence="6" type="ORF">TSOC_003495</name>
</gene>
<sequence>MGNVQAMGAALMSFVGQVLVPLSASDLCGGARVVASRLRDGANPNVQLCWESEEVGFLPRGCNVTPLGFALLADDVPLLEVLLGGGADPNTRVGLSDKFSILPLHLAAMLGRAAALRRLLAGGADPTASLASPPPPASSDSLSASDMFRMWRTYVVTVYGGRGAFAGFSGSCSVLNDLRHTRVGDRPLHLAADYNRSGAAVQVLLNHAGIDVNAPNARGRTPLYKACARGSVRCAKLLLAHPQVDVDAGDCTPLFAAIRAESPQLVWTLLGAGAKADGSVRSGSGRTPLQYTVYRESFFFTNRATIVSLLIGAGAVVEPAMAQHVAQRAWYWVQKALEAPAGGGAAAASGGGAPAIVLVAAPSLPVAVVAAVLLPVVAAVPLPVTVVTAAVPVVVLLVVALLPVAMVVAAVPAVVQVAAAVPAAVPAAGRAMVALSYLAPCALLAAAVHVLTSLVAAAAYVPYSLVISLLIGVGAVVDWAMLWYVVRREWHRVRAPLEAGSSSDGGGAPVKPVDYAGAGRGAIGGERGGLEGQCCMCMDRRAVFGFVHADVMHCCLCGECERELRQRRGLACCLICRLPSVSVCRVVAT</sequence>
<keyword evidence="7" id="KW-1185">Reference proteome</keyword>
<feature type="signal peptide" evidence="5">
    <location>
        <begin position="1"/>
        <end position="30"/>
    </location>
</feature>
<keyword evidence="5" id="KW-0732">Signal</keyword>
<evidence type="ECO:0000256" key="5">
    <source>
        <dbReference type="SAM" id="SignalP"/>
    </source>
</evidence>
<evidence type="ECO:0000256" key="3">
    <source>
        <dbReference type="PROSITE-ProRule" id="PRU00023"/>
    </source>
</evidence>
<dbReference type="PROSITE" id="PS50088">
    <property type="entry name" value="ANK_REPEAT"/>
    <property type="match status" value="2"/>
</dbReference>
<protein>
    <submittedName>
        <fullName evidence="6">Tankyrase-1</fullName>
    </submittedName>
</protein>
<comment type="caution">
    <text evidence="6">The sequence shown here is derived from an EMBL/GenBank/DDBJ whole genome shotgun (WGS) entry which is preliminary data.</text>
</comment>
<feature type="chain" id="PRO_5014377864" evidence="5">
    <location>
        <begin position="31"/>
        <end position="589"/>
    </location>
</feature>
<reference evidence="6 7" key="1">
    <citation type="journal article" date="2017" name="Mol. Biol. Evol.">
        <title>The 4-celled Tetrabaena socialis nuclear genome reveals the essential components for genetic control of cell number at the origin of multicellularity in the volvocine lineage.</title>
        <authorList>
            <person name="Featherston J."/>
            <person name="Arakaki Y."/>
            <person name="Hanschen E.R."/>
            <person name="Ferris P.J."/>
            <person name="Michod R.E."/>
            <person name="Olson B.J.S.C."/>
            <person name="Nozaki H."/>
            <person name="Durand P.M."/>
        </authorList>
    </citation>
    <scope>NUCLEOTIDE SEQUENCE [LARGE SCALE GENOMIC DNA]</scope>
    <source>
        <strain evidence="6 7">NIES-571</strain>
    </source>
</reference>